<evidence type="ECO:0000313" key="2">
    <source>
        <dbReference type="EMBL" id="PKV62568.1"/>
    </source>
</evidence>
<name>A0A2N3U745_9BACT</name>
<gene>
    <name evidence="2" type="ORF">BD749_3771</name>
</gene>
<protein>
    <submittedName>
        <fullName evidence="2">SusD-like starch-binding protein associating with outer membrane</fullName>
    </submittedName>
</protein>
<keyword evidence="1" id="KW-0732">Signal</keyword>
<dbReference type="Pfam" id="PF12771">
    <property type="entry name" value="SusD-like_2"/>
    <property type="match status" value="1"/>
</dbReference>
<evidence type="ECO:0000313" key="3">
    <source>
        <dbReference type="Proteomes" id="UP000233782"/>
    </source>
</evidence>
<dbReference type="InterPro" id="IPR041662">
    <property type="entry name" value="SusD-like_2"/>
</dbReference>
<evidence type="ECO:0000256" key="1">
    <source>
        <dbReference type="SAM" id="SignalP"/>
    </source>
</evidence>
<reference evidence="2 3" key="1">
    <citation type="submission" date="2017-12" db="EMBL/GenBank/DDBJ databases">
        <title>Genomic Encyclopedia of Type Strains, Phase III (KMG-III): the genomes of soil and plant-associated and newly described type strains.</title>
        <authorList>
            <person name="Whitman W."/>
        </authorList>
    </citation>
    <scope>NUCLEOTIDE SEQUENCE [LARGE SCALE GENOMIC DNA]</scope>
    <source>
        <strain evidence="2 3">LP43</strain>
    </source>
</reference>
<feature type="chain" id="PRO_5015001582" evidence="1">
    <location>
        <begin position="19"/>
        <end position="479"/>
    </location>
</feature>
<accession>A0A2N3U745</accession>
<dbReference type="RefSeq" id="WP_101447297.1">
    <property type="nucleotide sequence ID" value="NZ_PJMU01000005.1"/>
</dbReference>
<dbReference type="SUPFAM" id="SSF48452">
    <property type="entry name" value="TPR-like"/>
    <property type="match status" value="1"/>
</dbReference>
<dbReference type="AlphaFoldDB" id="A0A2N3U745"/>
<dbReference type="Proteomes" id="UP000233782">
    <property type="component" value="Unassembled WGS sequence"/>
</dbReference>
<dbReference type="Gene3D" id="1.25.40.390">
    <property type="match status" value="1"/>
</dbReference>
<sequence length="479" mass="52877">MKKLIICLFSLVFLASCVDDLEDYNIDQKRATTVPAVTLFTGATKNLMDVLTTPNVNTNNYRFYVQHWTSTQYLDEPRYNMTSRLIPQNMWTTLYRDVLNDLKEAKRLINDDATLAAGVKQNQLAQLEIMEVYTWSVLVNTFGDVPYTEALDPQNALPKYDNAQTIYNDILSRLEVAVDQLDPAFAGFGGSGDILYGGNMANWLKFGNSMKLKLGMVVADVDNARAKALAESATAPGAGGVISSNAENAAFEYLSAPPNNNPISSNVKGPLSTREDYVAANTLVDAMNQRNDPRREFYFTQVNGQYVGGKYGFPNTFTSFSTVSAKVAAPTFEALLIDYAEVEFLLAEAVERGYNVGGTAIEHYNKGVTASITYWGGTEAQALAYLAQPSVNYLTAPGDWRQKIGTQEWIALYNRGYDAWLTWRRLDAPNLLPPVDGLIVPKRLIYPVNEQTLNPGNNAAAASAIGGDQSSTKLFWDIR</sequence>
<dbReference type="PROSITE" id="PS51257">
    <property type="entry name" value="PROKAR_LIPOPROTEIN"/>
    <property type="match status" value="1"/>
</dbReference>
<dbReference type="EMBL" id="PJMU01000005">
    <property type="protein sequence ID" value="PKV62568.1"/>
    <property type="molecule type" value="Genomic_DNA"/>
</dbReference>
<keyword evidence="3" id="KW-1185">Reference proteome</keyword>
<proteinExistence type="predicted"/>
<dbReference type="OrthoDB" id="622163at2"/>
<organism evidence="2 3">
    <name type="scientific">Pontibacter ramchanderi</name>
    <dbReference type="NCBI Taxonomy" id="1179743"/>
    <lineage>
        <taxon>Bacteria</taxon>
        <taxon>Pseudomonadati</taxon>
        <taxon>Bacteroidota</taxon>
        <taxon>Cytophagia</taxon>
        <taxon>Cytophagales</taxon>
        <taxon>Hymenobacteraceae</taxon>
        <taxon>Pontibacter</taxon>
    </lineage>
</organism>
<dbReference type="InterPro" id="IPR011990">
    <property type="entry name" value="TPR-like_helical_dom_sf"/>
</dbReference>
<feature type="signal peptide" evidence="1">
    <location>
        <begin position="1"/>
        <end position="18"/>
    </location>
</feature>
<comment type="caution">
    <text evidence="2">The sequence shown here is derived from an EMBL/GenBank/DDBJ whole genome shotgun (WGS) entry which is preliminary data.</text>
</comment>